<name>C8WXQ6_ALIAD</name>
<accession>C8WXQ6</accession>
<dbReference type="EMBL" id="CP001727">
    <property type="protein sequence ID" value="ACV58877.1"/>
    <property type="molecule type" value="Genomic_DNA"/>
</dbReference>
<evidence type="ECO:0000313" key="1">
    <source>
        <dbReference type="EMBL" id="ACV58877.1"/>
    </source>
</evidence>
<reference evidence="1 2" key="2">
    <citation type="journal article" date="2010" name="Stand. Genomic Sci.">
        <title>Complete genome sequence of Alicyclobacillus acidocaldarius type strain (104-IA).</title>
        <authorList>
            <person name="Mavromatis K."/>
            <person name="Sikorski J."/>
            <person name="Lapidus A."/>
            <person name="Glavina Del Rio T."/>
            <person name="Copeland A."/>
            <person name="Tice H."/>
            <person name="Cheng J.F."/>
            <person name="Lucas S."/>
            <person name="Chen F."/>
            <person name="Nolan M."/>
            <person name="Bruce D."/>
            <person name="Goodwin L."/>
            <person name="Pitluck S."/>
            <person name="Ivanova N."/>
            <person name="Ovchinnikova G."/>
            <person name="Pati A."/>
            <person name="Chen A."/>
            <person name="Palaniappan K."/>
            <person name="Land M."/>
            <person name="Hauser L."/>
            <person name="Chang Y.J."/>
            <person name="Jeffries C.D."/>
            <person name="Chain P."/>
            <person name="Meincke L."/>
            <person name="Sims D."/>
            <person name="Chertkov O."/>
            <person name="Han C."/>
            <person name="Brettin T."/>
            <person name="Detter J.C."/>
            <person name="Wahrenburg C."/>
            <person name="Rohde M."/>
            <person name="Pukall R."/>
            <person name="Goker M."/>
            <person name="Bristow J."/>
            <person name="Eisen J.A."/>
            <person name="Markowitz V."/>
            <person name="Hugenholtz P."/>
            <person name="Klenk H.P."/>
            <person name="Kyrpides N.C."/>
        </authorList>
    </citation>
    <scope>NUCLEOTIDE SEQUENCE [LARGE SCALE GENOMIC DNA]</scope>
    <source>
        <strain evidence="2">ATCC 27009 / DSM 446 / BCRC 14685 / JCM 5260 / KCTC 1825 / NBRC 15652 / NCIMB 11725 / NRRL B-14509 / 104-IA</strain>
    </source>
</reference>
<evidence type="ECO:0000313" key="2">
    <source>
        <dbReference type="Proteomes" id="UP000001917"/>
    </source>
</evidence>
<reference evidence="2" key="1">
    <citation type="submission" date="2009-09" db="EMBL/GenBank/DDBJ databases">
        <title>The complete chromosome of Alicyclobacillus acidocaldarius subsp. acidocaldarius DSM 446.</title>
        <authorList>
            <consortium name="US DOE Joint Genome Institute (JGI-PGF)"/>
            <person name="Lucas S."/>
            <person name="Copeland A."/>
            <person name="Lapidus A."/>
            <person name="Glavina del Rio T."/>
            <person name="Dalin E."/>
            <person name="Tice H."/>
            <person name="Bruce D."/>
            <person name="Goodwin L."/>
            <person name="Pitluck S."/>
            <person name="Kyrpides N."/>
            <person name="Mavromatis K."/>
            <person name="Ivanova N."/>
            <person name="Ovchinnikova G."/>
            <person name="Chertkov O."/>
            <person name="Sims D."/>
            <person name="Brettin T."/>
            <person name="Detter J.C."/>
            <person name="Han C."/>
            <person name="Larimer F."/>
            <person name="Land M."/>
            <person name="Hauser L."/>
            <person name="Markowitz V."/>
            <person name="Cheng J.-F."/>
            <person name="Hugenholtz P."/>
            <person name="Woyke T."/>
            <person name="Wu D."/>
            <person name="Pukall R."/>
            <person name="Klenk H.-P."/>
            <person name="Eisen J.A."/>
        </authorList>
    </citation>
    <scope>NUCLEOTIDE SEQUENCE [LARGE SCALE GENOMIC DNA]</scope>
    <source>
        <strain evidence="2">ATCC 27009 / DSM 446 / BCRC 14685 / JCM 5260 / KCTC 1825 / NBRC 15652 / NCIMB 11725 / NRRL B-14509 / 104-IA</strain>
    </source>
</reference>
<dbReference type="HOGENOM" id="CLU_584809_0_0_9"/>
<dbReference type="KEGG" id="aac:Aaci_1865"/>
<organism evidence="1 2">
    <name type="scientific">Alicyclobacillus acidocaldarius subsp. acidocaldarius (strain ATCC 27009 / DSM 446 / BCRC 14685 / JCM 5260 / KCTC 1825 / NBRC 15652 / NCIMB 11725 / NRRL B-14509 / 104-IA)</name>
    <name type="common">Bacillus acidocaldarius</name>
    <dbReference type="NCBI Taxonomy" id="521098"/>
    <lineage>
        <taxon>Bacteria</taxon>
        <taxon>Bacillati</taxon>
        <taxon>Bacillota</taxon>
        <taxon>Bacilli</taxon>
        <taxon>Bacillales</taxon>
        <taxon>Alicyclobacillaceae</taxon>
        <taxon>Alicyclobacillus</taxon>
    </lineage>
</organism>
<dbReference type="Proteomes" id="UP000001917">
    <property type="component" value="Chromosome"/>
</dbReference>
<gene>
    <name evidence="1" type="ordered locus">Aaci_1865</name>
</gene>
<dbReference type="AlphaFoldDB" id="C8WXQ6"/>
<sequence>MAHVLVDRFGPAVWHAVIDRMGETPEAEDAFVDLMLAVWTRIGHRGDVTRLREQVARALTSLGISSPEEAESSEVAADMLEMREAGDELEETGLPVEVLPDLPPGLRNRALQRLRAQIAYEEAEARRSGSRVARATAGALVVLGFALVGYGWWGERSSETGQPTNVHRASPEPISTADLPVQVQAVFDITRQPVDLGHLAFGDGELVTGSLSLGAQGDGIQLSAYALHGLGVLARPRWTSNVAISPPPPEAGGSWLLRSWSLSSAGAWAVVTVNWTENGIHGAASRVDVYAVPFAGGSPSRLTTLNVGDGGEVVIATGPGGIAWQTVSGQEGVAAASPVHLAPIVVRTGSASLGRSVSIDVNGLVRNPHVTHAGLVYQGTSAAPAAAGMWVCVAPTGQATAYAGVPGATDGAVVEGESGVLYAVAPVSSPEGQTLAMCALHAPGSRQPSLRLEVPVSAWGADGGYVDYVERAGGRTYLVVARAD</sequence>
<proteinExistence type="predicted"/>
<dbReference type="STRING" id="521098.Aaci_1865"/>
<keyword evidence="2" id="KW-1185">Reference proteome</keyword>
<protein>
    <submittedName>
        <fullName evidence="1">Uncharacterized protein</fullName>
    </submittedName>
</protein>